<keyword evidence="1" id="KW-1133">Transmembrane helix</keyword>
<feature type="transmembrane region" description="Helical" evidence="1">
    <location>
        <begin position="12"/>
        <end position="31"/>
    </location>
</feature>
<accession>A0ABW4KCT1</accession>
<dbReference type="Proteomes" id="UP001597308">
    <property type="component" value="Unassembled WGS sequence"/>
</dbReference>
<gene>
    <name evidence="2" type="ORF">ACFSCV_12970</name>
</gene>
<dbReference type="EMBL" id="JBHUER010000009">
    <property type="protein sequence ID" value="MFD1703915.1"/>
    <property type="molecule type" value="Genomic_DNA"/>
</dbReference>
<organism evidence="2 3">
    <name type="scientific">Methylopila henanensis</name>
    <dbReference type="NCBI Taxonomy" id="873516"/>
    <lineage>
        <taxon>Bacteria</taxon>
        <taxon>Pseudomonadati</taxon>
        <taxon>Pseudomonadota</taxon>
        <taxon>Alphaproteobacteria</taxon>
        <taxon>Hyphomicrobiales</taxon>
        <taxon>Methylopilaceae</taxon>
        <taxon>Methylopila</taxon>
    </lineage>
</organism>
<keyword evidence="1" id="KW-0812">Transmembrane</keyword>
<keyword evidence="1" id="KW-0472">Membrane</keyword>
<dbReference type="RefSeq" id="WP_378800007.1">
    <property type="nucleotide sequence ID" value="NZ_JBHUER010000009.1"/>
</dbReference>
<sequence>MTSDIFDLWRRQAALVGGFAAMGPFAGFVVATRVARMAQEGYSPTAAGAAEAQRMLSEKVMAAWEGGLAAGRVLSRLGVAASPVAAAGVMVAAGEAAMRPAARAVRANARRLSKP</sequence>
<evidence type="ECO:0008006" key="4">
    <source>
        <dbReference type="Google" id="ProtNLM"/>
    </source>
</evidence>
<evidence type="ECO:0000256" key="1">
    <source>
        <dbReference type="SAM" id="Phobius"/>
    </source>
</evidence>
<comment type="caution">
    <text evidence="2">The sequence shown here is derived from an EMBL/GenBank/DDBJ whole genome shotgun (WGS) entry which is preliminary data.</text>
</comment>
<reference evidence="3" key="1">
    <citation type="journal article" date="2019" name="Int. J. Syst. Evol. Microbiol.">
        <title>The Global Catalogue of Microorganisms (GCM) 10K type strain sequencing project: providing services to taxonomists for standard genome sequencing and annotation.</title>
        <authorList>
            <consortium name="The Broad Institute Genomics Platform"/>
            <consortium name="The Broad Institute Genome Sequencing Center for Infectious Disease"/>
            <person name="Wu L."/>
            <person name="Ma J."/>
        </authorList>
    </citation>
    <scope>NUCLEOTIDE SEQUENCE [LARGE SCALE GENOMIC DNA]</scope>
    <source>
        <strain evidence="3">KCTC 23707</strain>
    </source>
</reference>
<proteinExistence type="predicted"/>
<evidence type="ECO:0000313" key="3">
    <source>
        <dbReference type="Proteomes" id="UP001597308"/>
    </source>
</evidence>
<keyword evidence="3" id="KW-1185">Reference proteome</keyword>
<evidence type="ECO:0000313" key="2">
    <source>
        <dbReference type="EMBL" id="MFD1703915.1"/>
    </source>
</evidence>
<name>A0ABW4KCT1_9HYPH</name>
<protein>
    <recommendedName>
        <fullName evidence="4">DUF4235 domain-containing protein</fullName>
    </recommendedName>
</protein>